<feature type="compositionally biased region" description="Low complexity" evidence="1">
    <location>
        <begin position="156"/>
        <end position="170"/>
    </location>
</feature>
<name>A0A163ELV7_DIDRA</name>
<dbReference type="AlphaFoldDB" id="A0A163ELV7"/>
<accession>A0A163ELV7</accession>
<dbReference type="EMBL" id="JYNV01000185">
    <property type="protein sequence ID" value="KZM23767.1"/>
    <property type="molecule type" value="Genomic_DNA"/>
</dbReference>
<sequence>MRHANTRRLPLTRQDHKIFGKRSARLRTSTHDPCNRSRTGFSKFEPQRHATTPALQTEQASIVIKACTPQKKDQCRAFIQKAVHTLSPTESSAMLATAPGGHPVDPVLPSCSRCVTKGIKCDPRSTRRTSDNNHRPLSTKKPFLSSKRFATPGILSSSSAFPSPRSIPSSRQQGVMRAPSHIDFRTAVKMSQQAAIISGVPKLAPLPTYHNQIVDECYSYDLSPEPDLCRFTPESEQAFSRGTTPQTPAEPMGYHEPFSLVDDLDYLDCQTWSGNELVPVGLGFSDMEMPAEEWMTPTPEPEEMAQANMFALNPSFATPLQVHSNMEATSNGMTADWSSFQTPAQNHSASDAKPATALSSLGDCSFDSGIVMQSEWTQSQPHGTYVHMGHMVTSAPYVPKMQGMPDNAPVWEDVFMPSSVPN</sequence>
<evidence type="ECO:0000256" key="1">
    <source>
        <dbReference type="SAM" id="MobiDB-lite"/>
    </source>
</evidence>
<gene>
    <name evidence="2" type="ORF">ST47_g5089</name>
</gene>
<feature type="region of interest" description="Disordered" evidence="1">
    <location>
        <begin position="155"/>
        <end position="176"/>
    </location>
</feature>
<proteinExistence type="predicted"/>
<evidence type="ECO:0000313" key="3">
    <source>
        <dbReference type="Proteomes" id="UP000076837"/>
    </source>
</evidence>
<keyword evidence="3" id="KW-1185">Reference proteome</keyword>
<organism evidence="2 3">
    <name type="scientific">Didymella rabiei</name>
    <name type="common">Chickpea ascochyta blight fungus</name>
    <name type="synonym">Mycosphaerella rabiei</name>
    <dbReference type="NCBI Taxonomy" id="5454"/>
    <lineage>
        <taxon>Eukaryota</taxon>
        <taxon>Fungi</taxon>
        <taxon>Dikarya</taxon>
        <taxon>Ascomycota</taxon>
        <taxon>Pezizomycotina</taxon>
        <taxon>Dothideomycetes</taxon>
        <taxon>Pleosporomycetidae</taxon>
        <taxon>Pleosporales</taxon>
        <taxon>Pleosporineae</taxon>
        <taxon>Didymellaceae</taxon>
        <taxon>Ascochyta</taxon>
    </lineage>
</organism>
<protein>
    <submittedName>
        <fullName evidence="2">Uncharacterized protein</fullName>
    </submittedName>
</protein>
<dbReference type="STRING" id="5454.A0A163ELV7"/>
<comment type="caution">
    <text evidence="2">The sequence shown here is derived from an EMBL/GenBank/DDBJ whole genome shotgun (WGS) entry which is preliminary data.</text>
</comment>
<reference evidence="2 3" key="1">
    <citation type="journal article" date="2016" name="Sci. Rep.">
        <title>Draft genome sequencing and secretome analysis of fungal phytopathogen Ascochyta rabiei provides insight into the necrotrophic effector repertoire.</title>
        <authorList>
            <person name="Verma S."/>
            <person name="Gazara R.K."/>
            <person name="Nizam S."/>
            <person name="Parween S."/>
            <person name="Chattopadhyay D."/>
            <person name="Verma P.K."/>
        </authorList>
    </citation>
    <scope>NUCLEOTIDE SEQUENCE [LARGE SCALE GENOMIC DNA]</scope>
    <source>
        <strain evidence="2 3">ArDII</strain>
    </source>
</reference>
<dbReference type="Proteomes" id="UP000076837">
    <property type="component" value="Unassembled WGS sequence"/>
</dbReference>
<evidence type="ECO:0000313" key="2">
    <source>
        <dbReference type="EMBL" id="KZM23767.1"/>
    </source>
</evidence>